<sequence>MDDVAKDAPLGDARTARITAEEALALHAEGRPGKLEIRLTKPLVTARDLSLAYSPGVAEPCLHIHRNPALAYDYTSKGNFVAVVSNGTAVLGLGNLGALAAKPVMEGKVALFKRFADVDGIDLCIDTEDVDEFVNAVRFLGPSFGGINLEDIKAPECFVIEQRLRELMDIPVFHDDQHGTAIVAAAGLINALHLTGRDIAETRLVINGAGAASIACAELLKAMGMRPENVVLCDTKGVIWRGRREGMNQWKSAHAVETKARTLAEALEGADVFFGLSVKGALTREMVRAMAPKPIIFAMANPDPEITPEEAKAARPDCIVATGRSDYPNQVNNVLGFPFIFRGALDVRASTINDAMKIAAAQALAMLAREDVPEEVAGAGAGKALRFGPDYIIPNAFDPRLISRVPPAVAKAAMDSGVARRPLMDLRRYARELAGRLDPTAAALEAITERVRANPRRVVFAEGEEEKVIRAAIAFRNAGYGTPVLIGREDRIHASVAALGLPMPDGIEIHNARLSESNRRYAEFLYARRQRQGFLFRDCQRLVNQDRNVFAACMVALGDADAMVTGVTRTYSVALEGILTAIDPEPGGVLFGLTLMLARRSGTVLVADTAIHERPDAPTLAEIAIRSAEAARRLGHEPRVAFLSFSTFGDPKGLIPGSIRDAVKLLDARGVDFEYDGEMGADVALDPALRSALYPFCRLTGPANVLVCPGLHAAHILTKAVPHLTSATTIGPLLVGLSRPAQIVPVEAGVSQILEVASLAAHSAIPR</sequence>
<dbReference type="Pfam" id="PF03949">
    <property type="entry name" value="Malic_M"/>
    <property type="match status" value="1"/>
</dbReference>
<evidence type="ECO:0000256" key="5">
    <source>
        <dbReference type="ARBA" id="ARBA00022723"/>
    </source>
</evidence>
<comment type="caution">
    <text evidence="10">The sequence shown here is derived from an EMBL/GenBank/DDBJ whole genome shotgun (WGS) entry which is preliminary data.</text>
</comment>
<evidence type="ECO:0000256" key="3">
    <source>
        <dbReference type="ARBA" id="ARBA00007686"/>
    </source>
</evidence>
<feature type="domain" description="Malic enzyme NAD-binding" evidence="8">
    <location>
        <begin position="177"/>
        <end position="414"/>
    </location>
</feature>
<keyword evidence="5" id="KW-0479">Metal-binding</keyword>
<dbReference type="PROSITE" id="PS00331">
    <property type="entry name" value="MALIC_ENZYMES"/>
    <property type="match status" value="1"/>
</dbReference>
<organism evidence="10 11">
    <name type="scientific">Caldovatus aquaticus</name>
    <dbReference type="NCBI Taxonomy" id="2865671"/>
    <lineage>
        <taxon>Bacteria</taxon>
        <taxon>Pseudomonadati</taxon>
        <taxon>Pseudomonadota</taxon>
        <taxon>Alphaproteobacteria</taxon>
        <taxon>Acetobacterales</taxon>
        <taxon>Roseomonadaceae</taxon>
        <taxon>Caldovatus</taxon>
    </lineage>
</organism>
<evidence type="ECO:0000259" key="9">
    <source>
        <dbReference type="SMART" id="SM01274"/>
    </source>
</evidence>
<dbReference type="SUPFAM" id="SSF53659">
    <property type="entry name" value="Isocitrate/Isopropylmalate dehydrogenase-like"/>
    <property type="match status" value="1"/>
</dbReference>
<dbReference type="InterPro" id="IPR045213">
    <property type="entry name" value="Malic_NAD-bd_bact_type"/>
</dbReference>
<keyword evidence="6" id="KW-0560">Oxidoreductase</keyword>
<protein>
    <submittedName>
        <fullName evidence="10">NADP-dependent malic enzyme</fullName>
    </submittedName>
</protein>
<evidence type="ECO:0000313" key="10">
    <source>
        <dbReference type="EMBL" id="MBW8270254.1"/>
    </source>
</evidence>
<dbReference type="Gene3D" id="3.40.50.10950">
    <property type="match status" value="1"/>
</dbReference>
<dbReference type="PANTHER" id="PTHR43237:SF4">
    <property type="entry name" value="NADP-DEPENDENT MALIC ENZYME"/>
    <property type="match status" value="1"/>
</dbReference>
<dbReference type="EMBL" id="JAHZUY010000034">
    <property type="protein sequence ID" value="MBW8270254.1"/>
    <property type="molecule type" value="Genomic_DNA"/>
</dbReference>
<dbReference type="InterPro" id="IPR012302">
    <property type="entry name" value="Malic_NAD-bd"/>
</dbReference>
<feature type="domain" description="Malic enzyme N-terminal" evidence="9">
    <location>
        <begin position="32"/>
        <end position="165"/>
    </location>
</feature>
<dbReference type="Gene3D" id="3.40.50.10380">
    <property type="entry name" value="Malic enzyme, N-terminal domain"/>
    <property type="match status" value="1"/>
</dbReference>
<dbReference type="InterPro" id="IPR012301">
    <property type="entry name" value="Malic_N_dom"/>
</dbReference>
<dbReference type="InterPro" id="IPR002505">
    <property type="entry name" value="PTA_PTB"/>
</dbReference>
<evidence type="ECO:0000313" key="11">
    <source>
        <dbReference type="Proteomes" id="UP001519924"/>
    </source>
</evidence>
<dbReference type="InterPro" id="IPR042113">
    <property type="entry name" value="P_AcTrfase_dom1"/>
</dbReference>
<accession>A0ABS7F3U7</accession>
<dbReference type="Pfam" id="PF01515">
    <property type="entry name" value="PTA_PTB"/>
    <property type="match status" value="1"/>
</dbReference>
<dbReference type="InterPro" id="IPR036291">
    <property type="entry name" value="NAD(P)-bd_dom_sf"/>
</dbReference>
<dbReference type="Pfam" id="PF00390">
    <property type="entry name" value="malic"/>
    <property type="match status" value="1"/>
</dbReference>
<dbReference type="InterPro" id="IPR012188">
    <property type="entry name" value="ME_PTA"/>
</dbReference>
<keyword evidence="11" id="KW-1185">Reference proteome</keyword>
<dbReference type="InterPro" id="IPR037062">
    <property type="entry name" value="Malic_N_dom_sf"/>
</dbReference>
<gene>
    <name evidence="10" type="ORF">K1J50_12235</name>
</gene>
<dbReference type="SUPFAM" id="SSF51735">
    <property type="entry name" value="NAD(P)-binding Rossmann-fold domains"/>
    <property type="match status" value="1"/>
</dbReference>
<dbReference type="SMART" id="SM00919">
    <property type="entry name" value="Malic_M"/>
    <property type="match status" value="1"/>
</dbReference>
<dbReference type="Proteomes" id="UP001519924">
    <property type="component" value="Unassembled WGS sequence"/>
</dbReference>
<comment type="similarity">
    <text evidence="4">In the C-terminal section; belongs to the phosphate acetyltransferase and butyryltransferase family.</text>
</comment>
<dbReference type="InterPro" id="IPR042112">
    <property type="entry name" value="P_AcTrfase_dom2"/>
</dbReference>
<name>A0ABS7F3U7_9PROT</name>
<dbReference type="SUPFAM" id="SSF53223">
    <property type="entry name" value="Aminoacid dehydrogenase-like, N-terminal domain"/>
    <property type="match status" value="1"/>
</dbReference>
<dbReference type="CDD" id="cd05311">
    <property type="entry name" value="NAD_bind_2_malic_enz"/>
    <property type="match status" value="1"/>
</dbReference>
<dbReference type="InterPro" id="IPR051674">
    <property type="entry name" value="Malate_Decarboxylase"/>
</dbReference>
<evidence type="ECO:0000256" key="2">
    <source>
        <dbReference type="ARBA" id="ARBA00001946"/>
    </source>
</evidence>
<dbReference type="InterPro" id="IPR046346">
    <property type="entry name" value="Aminoacid_DH-like_N_sf"/>
</dbReference>
<dbReference type="Gene3D" id="3.40.50.720">
    <property type="entry name" value="NAD(P)-binding Rossmann-like Domain"/>
    <property type="match status" value="1"/>
</dbReference>
<evidence type="ECO:0000259" key="8">
    <source>
        <dbReference type="SMART" id="SM00919"/>
    </source>
</evidence>
<evidence type="ECO:0000256" key="4">
    <source>
        <dbReference type="ARBA" id="ARBA00008756"/>
    </source>
</evidence>
<dbReference type="RefSeq" id="WP_220117999.1">
    <property type="nucleotide sequence ID" value="NZ_JAHZUY010000034.1"/>
</dbReference>
<keyword evidence="7" id="KW-0511">Multifunctional enzyme</keyword>
<dbReference type="PIRSF" id="PIRSF036684">
    <property type="entry name" value="ME_PTA"/>
    <property type="match status" value="1"/>
</dbReference>
<dbReference type="PANTHER" id="PTHR43237">
    <property type="entry name" value="NADP-DEPENDENT MALIC ENZYME"/>
    <property type="match status" value="1"/>
</dbReference>
<dbReference type="InterPro" id="IPR015884">
    <property type="entry name" value="Malic_enzyme_CS"/>
</dbReference>
<evidence type="ECO:0000256" key="1">
    <source>
        <dbReference type="ARBA" id="ARBA00001936"/>
    </source>
</evidence>
<evidence type="ECO:0000256" key="7">
    <source>
        <dbReference type="ARBA" id="ARBA00023268"/>
    </source>
</evidence>
<comment type="cofactor">
    <cofactor evidence="2">
        <name>Mg(2+)</name>
        <dbReference type="ChEBI" id="CHEBI:18420"/>
    </cofactor>
</comment>
<evidence type="ECO:0000256" key="6">
    <source>
        <dbReference type="ARBA" id="ARBA00023002"/>
    </source>
</evidence>
<reference evidence="10 11" key="1">
    <citation type="submission" date="2021-08" db="EMBL/GenBank/DDBJ databases">
        <title>Caldovatus sediminis gen. nov., sp. nov., a moderately thermophilic bacterium isolated from a hot spring.</title>
        <authorList>
            <person name="Hu C.-J."/>
            <person name="Li W.-J."/>
            <person name="Xian W.-D."/>
        </authorList>
    </citation>
    <scope>NUCLEOTIDE SEQUENCE [LARGE SCALE GENOMIC DNA]</scope>
    <source>
        <strain evidence="10 11">SYSU G05006</strain>
    </source>
</reference>
<comment type="similarity">
    <text evidence="3">In the N-terminal section; belongs to the malic enzymes family.</text>
</comment>
<proteinExistence type="inferred from homology"/>
<dbReference type="Gene3D" id="3.40.50.10750">
    <property type="entry name" value="Isocitrate/Isopropylmalate dehydrogenase-like"/>
    <property type="match status" value="1"/>
</dbReference>
<comment type="cofactor">
    <cofactor evidence="1">
        <name>Mn(2+)</name>
        <dbReference type="ChEBI" id="CHEBI:29035"/>
    </cofactor>
</comment>
<dbReference type="SMART" id="SM01274">
    <property type="entry name" value="malic"/>
    <property type="match status" value="1"/>
</dbReference>